<evidence type="ECO:0000313" key="4">
    <source>
        <dbReference type="Proteomes" id="UP000236023"/>
    </source>
</evidence>
<evidence type="ECO:0000256" key="1">
    <source>
        <dbReference type="SAM" id="MobiDB-lite"/>
    </source>
</evidence>
<proteinExistence type="predicted"/>
<dbReference type="Proteomes" id="UP000236023">
    <property type="component" value="Unassembled WGS sequence"/>
</dbReference>
<feature type="compositionally biased region" description="Basic and acidic residues" evidence="1">
    <location>
        <begin position="1"/>
        <end position="11"/>
    </location>
</feature>
<evidence type="ECO:0000256" key="2">
    <source>
        <dbReference type="SAM" id="Phobius"/>
    </source>
</evidence>
<feature type="region of interest" description="Disordered" evidence="1">
    <location>
        <begin position="1"/>
        <end position="21"/>
    </location>
</feature>
<keyword evidence="2" id="KW-0812">Transmembrane</keyword>
<gene>
    <name evidence="3" type="ORF">CXK94_08620</name>
</gene>
<evidence type="ECO:0000313" key="3">
    <source>
        <dbReference type="EMBL" id="PNG10234.1"/>
    </source>
</evidence>
<dbReference type="EMBL" id="POUT01000003">
    <property type="protein sequence ID" value="PNG10234.1"/>
    <property type="molecule type" value="Genomic_DNA"/>
</dbReference>
<name>A0A2N8T658_STUST</name>
<keyword evidence="2" id="KW-0472">Membrane</keyword>
<organism evidence="3 4">
    <name type="scientific">Stutzerimonas stutzeri</name>
    <name type="common">Pseudomonas stutzeri</name>
    <dbReference type="NCBI Taxonomy" id="316"/>
    <lineage>
        <taxon>Bacteria</taxon>
        <taxon>Pseudomonadati</taxon>
        <taxon>Pseudomonadota</taxon>
        <taxon>Gammaproteobacteria</taxon>
        <taxon>Pseudomonadales</taxon>
        <taxon>Pseudomonadaceae</taxon>
        <taxon>Stutzerimonas</taxon>
    </lineage>
</organism>
<keyword evidence="2" id="KW-1133">Transmembrane helix</keyword>
<sequence>MCPESHHDALRRSGPCPRVQAAQKHRGHGPLLQGRKQCGFGLVAAMFLIIVIAGVIAAMWRISVTQTATSSLSLQQARAYQVARAGLEWGISRFLNDEVCTASPFAVPGFDGFVVKVECPSSQWVERDDLLEEGPRNIEIQNILATAEYSNAGSSDYAYRQLSAVVEKSGEITVAPGEEE</sequence>
<feature type="transmembrane region" description="Helical" evidence="2">
    <location>
        <begin position="40"/>
        <end position="60"/>
    </location>
</feature>
<accession>A0A2N8T658</accession>
<reference evidence="3 4" key="1">
    <citation type="submission" date="2018-01" db="EMBL/GenBank/DDBJ databases">
        <title>Denitrification phenotypes of diverse strains of Pseudomonas stutzeri.</title>
        <authorList>
            <person name="Milligan D.A."/>
            <person name="Bergaust L."/>
            <person name="Bakken L.R."/>
            <person name="Frostegard A."/>
        </authorList>
    </citation>
    <scope>NUCLEOTIDE SEQUENCE [LARGE SCALE GENOMIC DNA]</scope>
    <source>
        <strain evidence="3 4">24a75</strain>
    </source>
</reference>
<protein>
    <submittedName>
        <fullName evidence="3">Pilus assembly protein MshP</fullName>
    </submittedName>
</protein>
<comment type="caution">
    <text evidence="3">The sequence shown here is derived from an EMBL/GenBank/DDBJ whole genome shotgun (WGS) entry which is preliminary data.</text>
</comment>
<dbReference type="AlphaFoldDB" id="A0A2N8T658"/>